<dbReference type="InterPro" id="IPR037527">
    <property type="entry name" value="Gp160"/>
</dbReference>
<evidence type="ECO:0000256" key="14">
    <source>
        <dbReference type="ARBA" id="ARBA00022692"/>
    </source>
</evidence>
<keyword evidence="30 32" id="KW-0449">Lipoprotein</keyword>
<keyword evidence="29 32" id="KW-0899">Viral immunoevasion</keyword>
<dbReference type="GO" id="GO:0020002">
    <property type="term" value="C:host cell plasma membrane"/>
    <property type="evidence" value="ECO:0007669"/>
    <property type="project" value="UniProtKB-SubCell"/>
</dbReference>
<evidence type="ECO:0000256" key="27">
    <source>
        <dbReference type="ARBA" id="ARBA00023157"/>
    </source>
</evidence>
<feature type="disulfide bond" evidence="32">
    <location>
        <begin position="582"/>
        <end position="588"/>
    </location>
</feature>
<dbReference type="GO" id="GO:0019082">
    <property type="term" value="P:viral protein processing"/>
    <property type="evidence" value="ECO:0007669"/>
    <property type="project" value="UniProtKB-UniRule"/>
</dbReference>
<dbReference type="Gene3D" id="2.170.40.20">
    <property type="entry name" value="Human immunodeficiency virus 1, Gp160, envelope glycoprotein"/>
    <property type="match status" value="2"/>
</dbReference>
<keyword evidence="24 32" id="KW-0175">Coiled coil</keyword>
<evidence type="ECO:0000259" key="36">
    <source>
        <dbReference type="Pfam" id="PF00517"/>
    </source>
</evidence>
<feature type="chain" id="PRO_5023230177" description="Transmembrane protein gp41" evidence="32">
    <location>
        <begin position="496"/>
        <end position="840"/>
    </location>
</feature>
<evidence type="ECO:0000256" key="31">
    <source>
        <dbReference type="ARBA" id="ARBA00023296"/>
    </source>
</evidence>
<feature type="compositionally biased region" description="Basic and acidic residues" evidence="34">
    <location>
        <begin position="707"/>
        <end position="716"/>
    </location>
</feature>
<dbReference type="Pfam" id="PF00516">
    <property type="entry name" value="GP120"/>
    <property type="match status" value="2"/>
</dbReference>
<feature type="coiled-coil region" evidence="32">
    <location>
        <begin position="617"/>
        <end position="651"/>
    </location>
</feature>
<comment type="miscellaneous">
    <text evidence="32">Inhibitors targeting HIV-1 viral envelope proteins are used as antiretroviral drugs. Attachment of virions to the cell surface via non-specific interactions and CD4 binding can be blocked by inhibitors that include cyanovirin-N, cyclotriazadisulfonamide analogs, PRO 2000, TNX 355 and PRO 542. In addition, BMS 806 can block CD4-induced conformational changes. Env interactions with the coreceptor molecules can be targeted by CCR5 antagonists including SCH-D, maraviroc (UK 427857) and aplaviroc (GW 873140), and the CXCR4 antagonist AMD 070. Fusion of viral and cellular membranes can be inhibited by peptides such as enfuvirtide and tifuvirtide (T 1249). Resistance to inhibitors associated with mutations in Env are observed. Most of the time, single mutations confer only a modest reduction in drug susceptibility. Combination of several mutations is usually required to develop a high-level drug resistance.</text>
</comment>
<dbReference type="HAMAP" id="MF_04083">
    <property type="entry name" value="HIV_ENV"/>
    <property type="match status" value="1"/>
</dbReference>
<dbReference type="CDD" id="cd09909">
    <property type="entry name" value="HIV-1-like_HR1-HR2"/>
    <property type="match status" value="1"/>
</dbReference>
<keyword evidence="26 32" id="KW-0564">Palmitate</keyword>
<evidence type="ECO:0000256" key="15">
    <source>
        <dbReference type="ARBA" id="ARBA00022703"/>
    </source>
</evidence>
<comment type="domain">
    <text evidence="32">The membrane proximal external region (MPER) present in gp41 is a tryptophan-rich region recognized by the antibodies 2F5, Z13, and 4E10. MPER seems to play a role in fusion.</text>
</comment>
<dbReference type="Gene3D" id="1.10.287.210">
    <property type="match status" value="1"/>
</dbReference>
<reference evidence="37" key="1">
    <citation type="submission" date="2018-11" db="EMBL/GenBank/DDBJ databases">
        <title>Characterization of intact proviruses in blood and lymph node from HIV-infected individuals undergoing analytical treatment interruption.</title>
        <authorList>
            <person name="Vibholm L."/>
            <person name="Lorenzi J.C.C."/>
            <person name="Pai J.A."/>
            <person name="Cohen Y.Z."/>
            <person name="Oliveira T.Y."/>
            <person name="Barton J."/>
            <person name="Garcia M."/>
            <person name="Lu C.-L."/>
            <person name="Ablanedo-Terrazas Y."/>
            <person name="Del Rio Estrada P.M."/>
            <person name="Teran G.R."/>
            <person name="Tolstrup M."/>
            <person name="Denton P.W."/>
            <person name="Damsgaard T."/>
            <person name="Sogaard O.S."/>
            <person name="Nussenzweig M.C."/>
        </authorList>
    </citation>
    <scope>NUCLEOTIDE SEQUENCE</scope>
    <source>
        <strain evidence="37">LFSA-PB-12M15</strain>
    </source>
</reference>
<feature type="site" description="Cleavage; by host furin" evidence="32">
    <location>
        <begin position="495"/>
        <end position="496"/>
    </location>
</feature>
<evidence type="ECO:0000256" key="1">
    <source>
        <dbReference type="ARBA" id="ARBA00004402"/>
    </source>
</evidence>
<keyword evidence="25 32" id="KW-0472">Membrane</keyword>
<keyword evidence="14 32" id="KW-0812">Transmembrane</keyword>
<keyword evidence="7 32" id="KW-1168">Fusion of virus membrane with host membrane</keyword>
<evidence type="ECO:0000256" key="29">
    <source>
        <dbReference type="ARBA" id="ARBA00023280"/>
    </source>
</evidence>
<evidence type="ECO:0000256" key="2">
    <source>
        <dbReference type="ARBA" id="ARBA00004433"/>
    </source>
</evidence>
<feature type="short sequence motif" description="YXXL motif; contains endocytosis signal" evidence="32">
    <location>
        <begin position="696"/>
        <end position="699"/>
    </location>
</feature>
<evidence type="ECO:0000259" key="35">
    <source>
        <dbReference type="Pfam" id="PF00516"/>
    </source>
</evidence>
<sequence length="840" mass="95122">MTVMGIRKNYLWRWGMMLLGLLMICSVAAQLWVTVYYGVPVWREANPTLFCASDAKAYDTEVHNVWATHACVPTDPNPQEVKLENVTEYFNMWNNSMVEQMHEDIISLWDQSLKPCVKLTPLCVTLNCTDVNNSTRNNNSRTVENPGEIKNCSFNITAGVRDKVNKEYAFFYKYDVVPIGDENDNTSYRLTSCNTSVITQTCPKVTFEPIPIHYCAPAGYAILKCNDKRFNGTGPCTNVSTVQCTHGIKPVVSTQLLLNGSLAEGEVVIRSENFTNNAKNIIVQLYKSVAINCTRPNNNTRKSIHIGPGRAFYAAGDIIGNIRQAHCNITASKWNEALQLIKAKLKKQFNKTIKFNQSAGGDPEITMHSFNCGGEFFYCNTTPLFNETIKNDTENIILQCRIKQIINMWQEVGKAMYAPPIPGQIRCVSNITGLILTRDGGDNNGDNNTEVFRPGGGDMRDNWRSELYKYKVVQIEPLGVAPTTARRRVVQREKRAVTFGALFLGFLGAAGSTMGAASMTLTVQARQLLSGIVQQQNNLLRAIEAQQHMLQLTVWGIKQLQARVLAVERYLHDQQLLGIWGCSGKLICTTSVPWNSSWSNKSLDIIWKNMTWMQWDKEISKYSKTIYSLLEKSQNQQEKNEQELLSLDKWDSLWSWFSISNWLWYIKIFIMIIGGLIGLRIVFTVLSIVNRVRQGYSPLSFQTHPPAQREPDRPGGTEEEGGERDRDRSGRLVDGLLALIWIDLRSLCTFSYHRLRDLVLIAARTVELLGRRGWEALKYWWNLLKYWSQEIKNSAVSLLNATAIVVAEGTDRIIEGLQRAGRAILRIPTRIRQGLERALV</sequence>
<dbReference type="SUPFAM" id="SSF56502">
    <property type="entry name" value="gp120 core"/>
    <property type="match status" value="2"/>
</dbReference>
<dbReference type="InterPro" id="IPR000328">
    <property type="entry name" value="GP41-like"/>
</dbReference>
<feature type="domain" description="Human immunodeficiency virus 1 envelope glycoprotein Gp120" evidence="35">
    <location>
        <begin position="31"/>
        <end position="143"/>
    </location>
</feature>
<dbReference type="FunFam" id="1.10.287.210:FF:000001">
    <property type="entry name" value="Envelope glycoprotein gp160"/>
    <property type="match status" value="1"/>
</dbReference>
<feature type="transmembrane region" description="Helical" evidence="33">
    <location>
        <begin position="496"/>
        <end position="519"/>
    </location>
</feature>
<comment type="caution">
    <text evidence="32 33">Lacks conserved residue(s) required for the propagation of feature annotation.</text>
</comment>
<dbReference type="EMBL" id="MK169863">
    <property type="protein sequence ID" value="QAR20038.1"/>
    <property type="molecule type" value="Genomic_RNA"/>
</dbReference>
<dbReference type="Pfam" id="PF00517">
    <property type="entry name" value="GP41"/>
    <property type="match status" value="1"/>
</dbReference>
<keyword evidence="28 32" id="KW-0325">Glycoprotein</keyword>
<feature type="region of interest" description="MPER; binding to GalCer" evidence="32">
    <location>
        <begin position="646"/>
        <end position="667"/>
    </location>
</feature>
<feature type="disulfide bond" evidence="32">
    <location>
        <begin position="215"/>
        <end position="244"/>
    </location>
</feature>
<keyword evidence="18 32" id="KW-0946">Virion</keyword>
<evidence type="ECO:0000256" key="6">
    <source>
        <dbReference type="ARBA" id="ARBA00004650"/>
    </source>
</evidence>
<evidence type="ECO:0000256" key="20">
    <source>
        <dbReference type="ARBA" id="ARBA00022879"/>
    </source>
</evidence>
<organism evidence="37">
    <name type="scientific">Human immunodeficiency virus type 1</name>
    <name type="common">HIV-1</name>
    <dbReference type="NCBI Taxonomy" id="11676"/>
    <lineage>
        <taxon>Viruses</taxon>
        <taxon>Riboviria</taxon>
        <taxon>Pararnavirae</taxon>
        <taxon>Artverviricota</taxon>
        <taxon>Revtraviricetes</taxon>
        <taxon>Ortervirales</taxon>
        <taxon>Retroviridae</taxon>
        <taxon>Orthoretrovirinae</taxon>
        <taxon>Lentivirus</taxon>
        <taxon>Lentivirus humimdef1</taxon>
    </lineage>
</organism>
<evidence type="ECO:0000256" key="33">
    <source>
        <dbReference type="RuleBase" id="RU363095"/>
    </source>
</evidence>
<feature type="region of interest" description="Immunosuppression" evidence="32">
    <location>
        <begin position="558"/>
        <end position="576"/>
    </location>
</feature>
<dbReference type="InterPro" id="IPR000777">
    <property type="entry name" value="HIV1_Gp120"/>
</dbReference>
<keyword evidence="15 32" id="KW-0053">Apoptosis</keyword>
<name>A0A410JFK7_HV1</name>
<evidence type="ECO:0000256" key="30">
    <source>
        <dbReference type="ARBA" id="ARBA00023288"/>
    </source>
</evidence>
<evidence type="ECO:0000256" key="12">
    <source>
        <dbReference type="ARBA" id="ARBA00022595"/>
    </source>
</evidence>
<comment type="function">
    <text evidence="32">Envelope glycoprotein gp160: Oligomerizes in the host endoplasmic reticulum into predominantly trimers. In a second time, gp160 transits in the host Golgi, where glycosylation is completed. The precursor is then proteolytically cleaved in the trans-Golgi and thereby activated by cellular furin or furin-like proteases to produce gp120 and gp41.</text>
</comment>
<dbReference type="InterPro" id="IPR036377">
    <property type="entry name" value="Gp120_core_sf"/>
</dbReference>
<evidence type="ECO:0000256" key="16">
    <source>
        <dbReference type="ARBA" id="ARBA00022729"/>
    </source>
</evidence>
<comment type="PTM">
    <text evidence="32">Specific enzymatic cleavages in vivo yield mature proteins. Envelope glycoproteins are synthesized as a inactive precursor that is heavily N-glycosylated and processed likely by host cell furin in the Golgi to yield the mature SU and TM proteins. The cleavage site between SU and TM requires the minimal sequence [KR]-X-[KR]-R. About 2 of the 9 disulfide bonds of gp41 are reduced by P4HB/PDI, following binding to CD4 receptor.</text>
</comment>
<comment type="subunit">
    <text evidence="32">The mature envelope protein (Env) consists of a homotrimer of non-covalently associated gp120-gp41 heterodimers. The resulting complex protrudes from the virus surface as a spike. There seems to be as few as 10 spikes on the average virion. Surface protein gp120 interacts with host CD4, CCR5 and CXCR4. Gp120 also interacts with the C-type lectins CD209/DC-SIGN and CLEC4M/DC-SIGNR (collectively referred to as DC-SIGN(R)). Gp120 and gp41 interact with GalCer. Gp120 interacts with host ITGA4/ITGB7 complex; on CD4+ T-cells, this interaction results in rapid activation of integrin ITGAL/LFA-1, which facilitates efficient cell-to-cell spreading of HIV-1. Gp120 interacts with cell-associated heparan sulfate; this interaction increases virus infectivity on permissive cells and may be involved in infection of CD4- cells.</text>
</comment>
<evidence type="ECO:0000256" key="34">
    <source>
        <dbReference type="SAM" id="MobiDB-lite"/>
    </source>
</evidence>
<comment type="subcellular location">
    <subcellularLocation>
        <location evidence="3">Host cell membrane</location>
        <topology evidence="3">Peripheral membrane protein</topology>
    </subcellularLocation>
    <subcellularLocation>
        <location evidence="1">Host cell membrane</location>
        <topology evidence="1">Single-pass type I membrane protein</topology>
    </subcellularLocation>
    <subcellularLocation>
        <location evidence="2">Host endosome membrane</location>
        <topology evidence="2">Peripheral membrane protein</topology>
    </subcellularLocation>
    <subcellularLocation>
        <location evidence="5">Host endosome membrane</location>
        <topology evidence="5">Single-pass type I membrane protein</topology>
    </subcellularLocation>
    <subcellularLocation>
        <location evidence="6">Virion membrane</location>
        <topology evidence="6">Peripheral membrane protein</topology>
    </subcellularLocation>
    <subcellularLocation>
        <location evidence="4">Virion membrane</location>
        <topology evidence="4">Single-pass type I membrane protein</topology>
    </subcellularLocation>
</comment>
<gene>
    <name evidence="32 37" type="primary">env</name>
</gene>
<dbReference type="FunFam" id="2.170.40.20:FF:000003">
    <property type="entry name" value="Envelope glycoprotein gp160"/>
    <property type="match status" value="1"/>
</dbReference>
<comment type="PTM">
    <text evidence="32">Palmitoylation of the transmembrane protein and of Env polyprotein (prior to its proteolytic cleavage) is essential for their association with host cell membrane lipid rafts. Palmitoylation is therefore required for envelope trafficking to classical lipid rafts, but not for viral replication.</text>
</comment>
<dbReference type="GO" id="GO:0019031">
    <property type="term" value="C:viral envelope"/>
    <property type="evidence" value="ECO:0007669"/>
    <property type="project" value="UniProtKB-KW"/>
</dbReference>
<keyword evidence="12 32" id="KW-1162">Viral penetration into host cytoplasm</keyword>
<dbReference type="GO" id="GO:0005198">
    <property type="term" value="F:structural molecule activity"/>
    <property type="evidence" value="ECO:0007669"/>
    <property type="project" value="UniProtKB-UniRule"/>
</dbReference>
<evidence type="ECO:0000256" key="21">
    <source>
        <dbReference type="ARBA" id="ARBA00022890"/>
    </source>
</evidence>
<dbReference type="GO" id="GO:1903908">
    <property type="term" value="P:positive regulation of plasma membrane raft polarization"/>
    <property type="evidence" value="ECO:0007669"/>
    <property type="project" value="UniProtKB-UniRule"/>
</dbReference>
<evidence type="ECO:0000256" key="5">
    <source>
        <dbReference type="ARBA" id="ARBA00004578"/>
    </source>
</evidence>
<feature type="transmembrane region" description="Helical" evidence="33">
    <location>
        <begin position="12"/>
        <end position="39"/>
    </location>
</feature>
<feature type="chain" id="PRO_5023230178" description="Envelope glycoprotein gp160" evidence="32">
    <location>
        <begin position="30"/>
        <end position="840"/>
    </location>
</feature>
<evidence type="ECO:0000256" key="19">
    <source>
        <dbReference type="ARBA" id="ARBA00022870"/>
    </source>
</evidence>
<accession>A0A410JFK7</accession>
<keyword evidence="27 32" id="KW-1015">Disulfide bond</keyword>
<comment type="similarity">
    <text evidence="32">Belongs to the HIV-1 env protein family.</text>
</comment>
<keyword evidence="17 32" id="KW-1161">Viral attachment to host cell</keyword>
<evidence type="ECO:0000256" key="7">
    <source>
        <dbReference type="ARBA" id="ARBA00022506"/>
    </source>
</evidence>
<dbReference type="GO" id="GO:0055036">
    <property type="term" value="C:virion membrane"/>
    <property type="evidence" value="ECO:0007669"/>
    <property type="project" value="UniProtKB-SubCell"/>
</dbReference>
<comment type="subcellular location">
    <molecule>Surface protein gp120</molecule>
    <subcellularLocation>
        <location evidence="32">Virion membrane</location>
        <topology evidence="32">Peripheral membrane protein</topology>
    </subcellularLocation>
    <subcellularLocation>
        <location evidence="32">Host cell membrane</location>
        <topology evidence="32">Peripheral membrane protein</topology>
    </subcellularLocation>
    <subcellularLocation>
        <location evidence="32">Host endosome membrane</location>
        <topology evidence="32">Single-pass type I membrane protein</topology>
    </subcellularLocation>
    <text evidence="32">The surface protein is not anchored to the viral envelope, but associates with the extravirion surface through its binding to TM. It is probably concentrated at the site of budding and incorporated into the virions possibly by contacts between the cytoplasmic tail of Env and the N-terminus of Gag.</text>
</comment>
<feature type="domain" description="Human immunodeficiency virus 1 envelope glycoprotein Gp120" evidence="35">
    <location>
        <begin position="148"/>
        <end position="495"/>
    </location>
</feature>
<dbReference type="GO" id="GO:0019062">
    <property type="term" value="P:virion attachment to host cell"/>
    <property type="evidence" value="ECO:0007669"/>
    <property type="project" value="UniProtKB-UniRule"/>
</dbReference>
<feature type="disulfide bond" evidence="32">
    <location>
        <begin position="51"/>
        <end position="71"/>
    </location>
</feature>
<comment type="domain">
    <text evidence="32">The YXXL motif is involved in determining the exact site of viral release at the surface of infected mononuclear cells and promotes endocytosis. YXXL and di-leucine endocytosis motifs interact directly or indirectly with the clathrin adapter complexes, opperate independently, and their activities are not additive.</text>
</comment>
<evidence type="ECO:0000256" key="9">
    <source>
        <dbReference type="ARBA" id="ARBA00022511"/>
    </source>
</evidence>
<comment type="miscellaneous">
    <text evidence="32">HIV-1 lineages are divided in three main groups, M (for Major), O (for Outlier), and N (for New, or Non-M, Non-O). The vast majority of strains found worldwide belong to the group M. Group O seems to be endemic to and largely confined to Cameroon and neighboring countries in West Central Africa, where these viruses represent a small minority of HIV-1 strains. The group N is represented by a limited number of isolates from Cameroonian persons. The group M is further subdivided in 9 clades or subtypes (A to D, F to H, J and K).</text>
</comment>
<keyword evidence="8 32" id="KW-1170">Fusion of virus membrane with host endosomal membrane</keyword>
<evidence type="ECO:0000256" key="8">
    <source>
        <dbReference type="ARBA" id="ARBA00022510"/>
    </source>
</evidence>
<dbReference type="Gene3D" id="1.20.5.490">
    <property type="entry name" value="Single helix bin"/>
    <property type="match status" value="1"/>
</dbReference>
<evidence type="ECO:0000256" key="24">
    <source>
        <dbReference type="ARBA" id="ARBA00023054"/>
    </source>
</evidence>
<keyword evidence="31 32" id="KW-1160">Virus entry into host cell</keyword>
<dbReference type="GO" id="GO:0016020">
    <property type="term" value="C:membrane"/>
    <property type="evidence" value="ECO:0007669"/>
    <property type="project" value="UniProtKB-UniRule"/>
</dbReference>
<evidence type="ECO:0000256" key="13">
    <source>
        <dbReference type="ARBA" id="ARBA00022685"/>
    </source>
</evidence>
<keyword evidence="23 32" id="KW-1039">Host endosome</keyword>
<keyword evidence="11 32" id="KW-0945">Host-virus interaction</keyword>
<feature type="transmembrane region" description="Helical" evidence="33">
    <location>
        <begin position="662"/>
        <end position="689"/>
    </location>
</feature>
<keyword evidence="21 32" id="KW-1164">Virus endocytosis by host</keyword>
<evidence type="ECO:0000256" key="18">
    <source>
        <dbReference type="ARBA" id="ARBA00022844"/>
    </source>
</evidence>
<dbReference type="GO" id="GO:0044175">
    <property type="term" value="C:host cell endosome membrane"/>
    <property type="evidence" value="ECO:0007669"/>
    <property type="project" value="UniProtKB-SubCell"/>
</dbReference>
<feature type="topological domain" description="Cytoplasmic" evidence="32">
    <location>
        <begin position="690"/>
        <end position="840"/>
    </location>
</feature>
<comment type="domain">
    <text evidence="32 33">The 17 amino acids long immunosuppressive region is present in many retroviral envelope proteins. Synthetic peptides derived from this relatively conserved sequence inhibit immune function in vitro and in vivo.</text>
</comment>
<dbReference type="GO" id="GO:1903911">
    <property type="term" value="P:positive regulation of receptor clustering"/>
    <property type="evidence" value="ECO:0007669"/>
    <property type="project" value="UniProtKB-UniRule"/>
</dbReference>
<keyword evidence="13 32" id="KW-0165">Cleavage on pair of basic residues</keyword>
<evidence type="ECO:0000256" key="26">
    <source>
        <dbReference type="ARBA" id="ARBA00023139"/>
    </source>
</evidence>
<evidence type="ECO:0000313" key="37">
    <source>
        <dbReference type="EMBL" id="QAR20038.1"/>
    </source>
</evidence>
<protein>
    <recommendedName>
        <fullName evidence="32">Envelope glycoprotein gp160</fullName>
    </recommendedName>
    <alternativeName>
        <fullName evidence="32">Env polyprotein</fullName>
    </alternativeName>
    <component>
        <recommendedName>
            <fullName evidence="32">Surface protein gp120</fullName>
            <shortName evidence="32">SU</shortName>
        </recommendedName>
        <alternativeName>
            <fullName evidence="32">Glycoprotein 120</fullName>
            <shortName evidence="32">gp120</shortName>
        </alternativeName>
    </component>
    <component>
        <recommendedName>
            <fullName evidence="32">Transmembrane protein gp41</fullName>
            <shortName evidence="32">TM</shortName>
        </recommendedName>
        <alternativeName>
            <fullName evidence="32">Glycoprotein 41</fullName>
            <shortName evidence="32">gp41</shortName>
        </alternativeName>
    </component>
</protein>
<evidence type="ECO:0000256" key="17">
    <source>
        <dbReference type="ARBA" id="ARBA00022804"/>
    </source>
</evidence>
<keyword evidence="10 32" id="KW-1165">Clathrin-mediated endocytosis of virus by host</keyword>
<organismHost>
    <name type="scientific">Homo sapiens</name>
    <name type="common">Human</name>
    <dbReference type="NCBI Taxonomy" id="9606"/>
</organismHost>
<feature type="region of interest" description="Disordered" evidence="34">
    <location>
        <begin position="699"/>
        <end position="728"/>
    </location>
</feature>
<comment type="domain">
    <text evidence="32">The CD4-binding region is targeted by the antibody b12.</text>
</comment>
<feature type="disulfide bond" evidence="32">
    <location>
        <begin position="123"/>
        <end position="193"/>
    </location>
</feature>
<comment type="domain">
    <text evidence="32">Some of the most genetically diverse regions of the viral genome are present in Env. They are called variable regions 1 through 5 (V1 through V5). Coreceptor usage of gp120 is determined mainly by the primary structure of the third variable region (V3) in the outer domain of gp120. The sequence of V3 determines which coreceptor, CCR5 and/or CXCR4 (corresponding to R5/macrophage, X4/T cell and R5X4/T cell and macrophage tropism), is used to trigger the fusion potential of the Env complex, and hence which cells the virus can infect. Binding to CCR5 involves a region adjacent in addition to V3.</text>
</comment>
<keyword evidence="9 32" id="KW-1032">Host cell membrane</keyword>
<dbReference type="GO" id="GO:0075512">
    <property type="term" value="P:clathrin-dependent endocytosis of virus by host cell"/>
    <property type="evidence" value="ECO:0007669"/>
    <property type="project" value="UniProtKB-UniRule"/>
</dbReference>
<evidence type="ECO:0000256" key="25">
    <source>
        <dbReference type="ARBA" id="ARBA00023136"/>
    </source>
</evidence>
<feature type="disulfide bond" evidence="32">
    <location>
        <begin position="225"/>
        <end position="236"/>
    </location>
</feature>
<evidence type="ECO:0000256" key="23">
    <source>
        <dbReference type="ARBA" id="ARBA00023046"/>
    </source>
</evidence>
<evidence type="ECO:0000256" key="4">
    <source>
        <dbReference type="ARBA" id="ARBA00004563"/>
    </source>
</evidence>
<feature type="region of interest" description="Fusion peptide" evidence="32">
    <location>
        <begin position="496"/>
        <end position="516"/>
    </location>
</feature>
<dbReference type="GO" id="GO:0039654">
    <property type="term" value="P:fusion of virus membrane with host endosome membrane"/>
    <property type="evidence" value="ECO:0007669"/>
    <property type="project" value="UniProtKB-UniRule"/>
</dbReference>
<evidence type="ECO:0000256" key="10">
    <source>
        <dbReference type="ARBA" id="ARBA00022570"/>
    </source>
</evidence>
<keyword evidence="16 32" id="KW-0732">Signal</keyword>
<dbReference type="SUPFAM" id="SSF58069">
    <property type="entry name" value="Virus ectodomain"/>
    <property type="match status" value="1"/>
</dbReference>
<keyword evidence="22 32" id="KW-1133">Transmembrane helix</keyword>
<dbReference type="FunFam" id="2.170.40.20:FF:000001">
    <property type="entry name" value="Envelope glycoprotein gp160"/>
    <property type="match status" value="1"/>
</dbReference>
<evidence type="ECO:0000256" key="22">
    <source>
        <dbReference type="ARBA" id="ARBA00022989"/>
    </source>
</evidence>
<evidence type="ECO:0000256" key="28">
    <source>
        <dbReference type="ARBA" id="ARBA00023180"/>
    </source>
</evidence>
<keyword evidence="20 32" id="KW-0261">Viral envelope protein</keyword>
<proteinExistence type="inferred from homology"/>
<comment type="function">
    <text evidence="32">Transmembrane protein gp41: Acts as a class I viral fusion protein. Under the current model, the protein has at least 3 conformational states: pre-fusion native state, pre-hairpin intermediate state, and post-fusion hairpin state. During fusion of viral and target intracellular membranes, the coiled coil regions (heptad repeats) assume a trimer-of-hairpins structure, positioning the fusion peptide in close proximity to the C-terminal region of the ectodomain. The formation of this structure appears to drive apposition and subsequent fusion of viral and target cell membranes. Complete fusion occurs in host cell endosomes and is dynamin-dependent, however some lipid transfer might occur at the plasma membrane. The virus undergoes clathrin-dependent internalization long before endosomal fusion, thus minimizing the surface exposure of conserved viral epitopes during fusion and reducing the efficacy of inhibitors targeting these epitopes. Membranes fusion leads to delivery of the nucleocapsid into the cytoplasm.</text>
</comment>
<keyword evidence="19 32" id="KW-1043">Host membrane</keyword>
<comment type="function">
    <text evidence="32">Surface protein gp120: Attaches the virus to the host lymphoid cell by binding to the primary receptor CD4. This interaction induces a structural rearrangement creating a high affinity binding site for a chemokine coreceptor like CXCR4 and/or CCR5. Acts as a ligand for CD209/DC-SIGN and CLEC4M/DC-SIGNR, which are respectively found on dendritic cells (DCs), and on endothelial cells of liver sinusoids and lymph node sinuses. These interactions allow capture of viral particles at mucosal surfaces by these cells and subsequent transmission to permissive cells. HIV subverts the migration properties of dendritic cells to gain access to CD4+ T-cells in lymph nodes. Virus transmission to permissive T-cells occurs either in trans (without DCs infection, through viral capture and transmission), or in cis (following DCs productive infection, through the usual CD4-gp120 interaction), thereby inducing a robust infection. In trans infection, bound virions remain infectious over days and it is proposed that they are not degraded, but protected in non-lysosomal acidic organelles within the DCs close to the cell membrane thus contributing to the viral infectious potential during DCs' migration from the periphery to the lymphoid tissues. On arrival at lymphoid tissues, intact virions recycle back to DCs' cell surface allowing virus transmission to CD4+ T-cells.</text>
</comment>
<comment type="PTM">
    <text evidence="32">Highly glycosylated by host. The high number of glycan on the protein is reffered to as 'glycan shield' because it contributes to hide protein sequence from adaptive immune system.</text>
</comment>
<evidence type="ECO:0000256" key="3">
    <source>
        <dbReference type="ARBA" id="ARBA00004505"/>
    </source>
</evidence>
<dbReference type="GO" id="GO:0052031">
    <property type="term" value="P:symbiont-mediated perturbation of host defense response"/>
    <property type="evidence" value="ECO:0007669"/>
    <property type="project" value="UniProtKB-UniRule"/>
</dbReference>
<feature type="lipid moiety-binding region" description="S-palmitoyl cysteine; by host" evidence="32">
    <location>
        <position position="748"/>
    </location>
</feature>
<comment type="subcellular location">
    <molecule>Transmembrane protein gp41</molecule>
    <subcellularLocation>
        <location evidence="32">Virion membrane</location>
        <topology evidence="32">Single-pass type I membrane protein</topology>
    </subcellularLocation>
    <subcellularLocation>
        <location evidence="32">Host cell membrane</location>
        <topology evidence="32">Single-pass type I membrane protein</topology>
    </subcellularLocation>
    <subcellularLocation>
        <location evidence="32">Host endosome membrane</location>
        <topology evidence="32">Single-pass type I membrane protein</topology>
    </subcellularLocation>
    <text evidence="32">It is probably concentrated at the site of budding and incorporated into the virions possibly by contacts between the cytoplasmic tail of Env and the N-terminus of Gag.</text>
</comment>
<dbReference type="GO" id="GO:0019064">
    <property type="term" value="P:fusion of virus membrane with host plasma membrane"/>
    <property type="evidence" value="ECO:0007669"/>
    <property type="project" value="UniProtKB-UniRule"/>
</dbReference>
<feature type="disulfide bond" evidence="32">
    <location>
        <begin position="116"/>
        <end position="202"/>
    </location>
</feature>
<evidence type="ECO:0000256" key="11">
    <source>
        <dbReference type="ARBA" id="ARBA00022581"/>
    </source>
</evidence>
<feature type="region of interest" description="CD4-binding loop" evidence="32">
    <location>
        <begin position="358"/>
        <end position="368"/>
    </location>
</feature>
<feature type="domain" description="Retroviral envelope protein GP41-like" evidence="36">
    <location>
        <begin position="514"/>
        <end position="704"/>
    </location>
</feature>
<evidence type="ECO:0000256" key="32">
    <source>
        <dbReference type="HAMAP-Rule" id="MF_04083"/>
    </source>
</evidence>